<dbReference type="SMART" id="SM00747">
    <property type="entry name" value="CFEM"/>
    <property type="match status" value="1"/>
</dbReference>
<dbReference type="GO" id="GO:0005576">
    <property type="term" value="C:extracellular region"/>
    <property type="evidence" value="ECO:0007669"/>
    <property type="project" value="UniProtKB-SubCell"/>
</dbReference>
<keyword evidence="11 14" id="KW-1015">Disulfide bond</keyword>
<keyword evidence="6" id="KW-0336">GPI-anchor</keyword>
<feature type="disulfide bond" evidence="14">
    <location>
        <begin position="21"/>
        <end position="28"/>
    </location>
</feature>
<evidence type="ECO:0000256" key="8">
    <source>
        <dbReference type="ARBA" id="ARBA00022729"/>
    </source>
</evidence>
<dbReference type="Proteomes" id="UP000054771">
    <property type="component" value="Unassembled WGS sequence"/>
</dbReference>
<keyword evidence="18" id="KW-1185">Reference proteome</keyword>
<evidence type="ECO:0000256" key="5">
    <source>
        <dbReference type="ARBA" id="ARBA00022525"/>
    </source>
</evidence>
<dbReference type="InterPro" id="IPR049326">
    <property type="entry name" value="Rhodopsin_dom_fungi"/>
</dbReference>
<dbReference type="AlphaFoldDB" id="A0A0U5CE90"/>
<feature type="transmembrane region" description="Helical" evidence="15">
    <location>
        <begin position="73"/>
        <end position="95"/>
    </location>
</feature>
<evidence type="ECO:0000256" key="11">
    <source>
        <dbReference type="ARBA" id="ARBA00023157"/>
    </source>
</evidence>
<evidence type="ECO:0000256" key="1">
    <source>
        <dbReference type="ARBA" id="ARBA00004141"/>
    </source>
</evidence>
<feature type="transmembrane region" description="Helical" evidence="15">
    <location>
        <begin position="267"/>
        <end position="286"/>
    </location>
</feature>
<accession>A0A0U5CE90</accession>
<reference evidence="18" key="1">
    <citation type="journal article" date="2016" name="Genome Announc.">
        <title>Draft genome sequences of fungus Aspergillus calidoustus.</title>
        <authorList>
            <person name="Horn F."/>
            <person name="Linde J."/>
            <person name="Mattern D.J."/>
            <person name="Walther G."/>
            <person name="Guthke R."/>
            <person name="Scherlach K."/>
            <person name="Martin K."/>
            <person name="Brakhage A.A."/>
            <person name="Petzke L."/>
            <person name="Valiante V."/>
        </authorList>
    </citation>
    <scope>NUCLEOTIDE SEQUENCE [LARGE SCALE GENOMIC DNA]</scope>
    <source>
        <strain evidence="18">SF006504</strain>
    </source>
</reference>
<evidence type="ECO:0000313" key="18">
    <source>
        <dbReference type="Proteomes" id="UP000054771"/>
    </source>
</evidence>
<evidence type="ECO:0000256" key="3">
    <source>
        <dbReference type="ARBA" id="ARBA00004613"/>
    </source>
</evidence>
<keyword evidence="14" id="KW-0479">Metal-binding</keyword>
<feature type="disulfide bond" evidence="14">
    <location>
        <begin position="7"/>
        <end position="47"/>
    </location>
</feature>
<keyword evidence="8" id="KW-0732">Signal</keyword>
<dbReference type="PANTHER" id="PTHR33048:SF143">
    <property type="entry name" value="EXTRACELLULAR MEMBRANE PROTEIN CFEM DOMAIN-CONTAINING PROTEIN-RELATED"/>
    <property type="match status" value="1"/>
</dbReference>
<name>A0A0U5CE90_ASPCI</name>
<keyword evidence="6" id="KW-0325">Glycoprotein</keyword>
<dbReference type="InterPro" id="IPR052337">
    <property type="entry name" value="SAT4-like"/>
</dbReference>
<dbReference type="GO" id="GO:0098552">
    <property type="term" value="C:side of membrane"/>
    <property type="evidence" value="ECO:0007669"/>
    <property type="project" value="UniProtKB-KW"/>
</dbReference>
<keyword evidence="10 15" id="KW-0472">Membrane</keyword>
<keyword evidence="14" id="KW-0408">Iron</keyword>
<keyword evidence="9 15" id="KW-1133">Transmembrane helix</keyword>
<evidence type="ECO:0000256" key="2">
    <source>
        <dbReference type="ARBA" id="ARBA00004589"/>
    </source>
</evidence>
<evidence type="ECO:0000256" key="6">
    <source>
        <dbReference type="ARBA" id="ARBA00022622"/>
    </source>
</evidence>
<evidence type="ECO:0000256" key="10">
    <source>
        <dbReference type="ARBA" id="ARBA00023136"/>
    </source>
</evidence>
<evidence type="ECO:0000256" key="15">
    <source>
        <dbReference type="SAM" id="Phobius"/>
    </source>
</evidence>
<evidence type="ECO:0000259" key="16">
    <source>
        <dbReference type="PROSITE" id="PS52012"/>
    </source>
</evidence>
<comment type="similarity">
    <text evidence="13">Belongs to the SAT4 family.</text>
</comment>
<evidence type="ECO:0000256" key="12">
    <source>
        <dbReference type="ARBA" id="ARBA00023288"/>
    </source>
</evidence>
<feature type="transmembrane region" description="Helical" evidence="15">
    <location>
        <begin position="306"/>
        <end position="328"/>
    </location>
</feature>
<keyword evidence="12" id="KW-0449">Lipoprotein</keyword>
<evidence type="ECO:0000256" key="9">
    <source>
        <dbReference type="ARBA" id="ARBA00022989"/>
    </source>
</evidence>
<dbReference type="GO" id="GO:0046872">
    <property type="term" value="F:metal ion binding"/>
    <property type="evidence" value="ECO:0007669"/>
    <property type="project" value="UniProtKB-UniRule"/>
</dbReference>
<evidence type="ECO:0000313" key="17">
    <source>
        <dbReference type="EMBL" id="CEL08172.1"/>
    </source>
</evidence>
<evidence type="ECO:0000256" key="14">
    <source>
        <dbReference type="PROSITE-ProRule" id="PRU01356"/>
    </source>
</evidence>
<evidence type="ECO:0000256" key="13">
    <source>
        <dbReference type="ARBA" id="ARBA00038359"/>
    </source>
</evidence>
<feature type="domain" description="CFEM" evidence="16">
    <location>
        <begin position="1"/>
        <end position="90"/>
    </location>
</feature>
<comment type="similarity">
    <text evidence="4">Belongs to the RBT5 family.</text>
</comment>
<evidence type="ECO:0000256" key="7">
    <source>
        <dbReference type="ARBA" id="ARBA00022692"/>
    </source>
</evidence>
<dbReference type="OrthoDB" id="2496787at2759"/>
<feature type="transmembrane region" description="Helical" evidence="15">
    <location>
        <begin position="107"/>
        <end position="126"/>
    </location>
</feature>
<feature type="transmembrane region" description="Helical" evidence="15">
    <location>
        <begin position="184"/>
        <end position="205"/>
    </location>
</feature>
<dbReference type="EMBL" id="CDMC01000010">
    <property type="protein sequence ID" value="CEL08172.1"/>
    <property type="molecule type" value="Genomic_DNA"/>
</dbReference>
<dbReference type="OMA" id="GWCISAN"/>
<dbReference type="PROSITE" id="PS52012">
    <property type="entry name" value="CFEM"/>
    <property type="match status" value="1"/>
</dbReference>
<evidence type="ECO:0000256" key="4">
    <source>
        <dbReference type="ARBA" id="ARBA00010031"/>
    </source>
</evidence>
<keyword evidence="5" id="KW-0964">Secreted</keyword>
<feature type="transmembrane region" description="Helical" evidence="15">
    <location>
        <begin position="146"/>
        <end position="172"/>
    </location>
</feature>
<dbReference type="InterPro" id="IPR008427">
    <property type="entry name" value="Extracellular_membr_CFEM_dom"/>
</dbReference>
<protein>
    <recommendedName>
        <fullName evidence="16">CFEM domain-containing protein</fullName>
    </recommendedName>
</protein>
<keyword evidence="7 15" id="KW-0812">Transmembrane</keyword>
<feature type="binding site" description="axial binding residue" evidence="14">
    <location>
        <position position="25"/>
    </location>
    <ligand>
        <name>heme</name>
        <dbReference type="ChEBI" id="CHEBI:30413"/>
    </ligand>
    <ligandPart>
        <name>Fe</name>
        <dbReference type="ChEBI" id="CHEBI:18248"/>
    </ligandPart>
</feature>
<feature type="disulfide bond" evidence="14">
    <location>
        <begin position="30"/>
        <end position="63"/>
    </location>
</feature>
<feature type="disulfide bond" evidence="14">
    <location>
        <begin position="11"/>
        <end position="42"/>
    </location>
</feature>
<gene>
    <name evidence="17" type="ORF">ASPCAL11324</name>
</gene>
<comment type="subcellular location">
    <subcellularLocation>
        <location evidence="2">Membrane</location>
        <topology evidence="2">Lipid-anchor</topology>
        <topology evidence="2">GPI-anchor</topology>
    </subcellularLocation>
    <subcellularLocation>
        <location evidence="1">Membrane</location>
        <topology evidence="1">Multi-pass membrane protein</topology>
    </subcellularLocation>
    <subcellularLocation>
        <location evidence="3">Secreted</location>
    </subcellularLocation>
</comment>
<dbReference type="Pfam" id="PF20684">
    <property type="entry name" value="Fung_rhodopsin"/>
    <property type="match status" value="1"/>
</dbReference>
<sequence length="402" mass="43510">MDGLPSCTLLCLTRAIGPSSCSLSDLDCICTDVQLTTEVQTCVLLNCSVKDNLRSTRLLYDACDYPVVDDNSVFPSVAIAGAVFSTVAVGLRIAGRLLGSRMGLDDAVIALSLVAALAMSVIGLRHAPLGLGKDIWFVLFDNITKILLLCFCIEVLYISSIALSKISMLLLFLRLFPDQNFRRATYFVLAVAFCWGVATVFATTFSCKPVSHFWHMWDGEHQCKCLSHVHIVSAHSAINIALDVAIIGLPVSTLAKLNLPLGKKIGVCSMFAAGILVTALSIYRFIMSLSQEMGGNITKTFIWLDTWSALEVYLSIISVCMPGVRAFFNYSYRRFTRGVGGCEEECSTFVLGNLIDGYGTPEVGTVEDSAERYTMRGNSTGSADFATTMTAGGPACRILGPR</sequence>
<keyword evidence="14" id="KW-0349">Heme</keyword>
<feature type="transmembrane region" description="Helical" evidence="15">
    <location>
        <begin position="236"/>
        <end position="255"/>
    </location>
</feature>
<proteinExistence type="inferred from homology"/>
<organism evidence="17 18">
    <name type="scientific">Aspergillus calidoustus</name>
    <dbReference type="NCBI Taxonomy" id="454130"/>
    <lineage>
        <taxon>Eukaryota</taxon>
        <taxon>Fungi</taxon>
        <taxon>Dikarya</taxon>
        <taxon>Ascomycota</taxon>
        <taxon>Pezizomycotina</taxon>
        <taxon>Eurotiomycetes</taxon>
        <taxon>Eurotiomycetidae</taxon>
        <taxon>Eurotiales</taxon>
        <taxon>Aspergillaceae</taxon>
        <taxon>Aspergillus</taxon>
        <taxon>Aspergillus subgen. Nidulantes</taxon>
    </lineage>
</organism>
<dbReference type="Pfam" id="PF05730">
    <property type="entry name" value="CFEM"/>
    <property type="match status" value="1"/>
</dbReference>
<dbReference type="STRING" id="454130.A0A0U5CE90"/>
<dbReference type="PANTHER" id="PTHR33048">
    <property type="entry name" value="PTH11-LIKE INTEGRAL MEMBRANE PROTEIN (AFU_ORTHOLOGUE AFUA_5G11245)"/>
    <property type="match status" value="1"/>
</dbReference>